<dbReference type="PROSITE" id="PS50294">
    <property type="entry name" value="WD_REPEATS_REGION"/>
    <property type="match status" value="6"/>
</dbReference>
<dbReference type="PRINTS" id="PR00320">
    <property type="entry name" value="GPROTEINBRPT"/>
</dbReference>
<keyword evidence="1 6" id="KW-0853">WD repeat</keyword>
<dbReference type="PROSITE" id="PS00678">
    <property type="entry name" value="WD_REPEATS_1"/>
    <property type="match status" value="1"/>
</dbReference>
<sequence length="583" mass="63963">RGEAASRAQSYTMDQEKPVKLSCVMEDPSFEKRLTGHKDAVTSLDFSSSRAQIASGSLDGYVFIWSLGLRRRPFRLPGHRDAVLSVAFSPNAHLVASASRDRSVRVWLPSDRAESVELRAHSASVRCVCFSADGQTLLSCSDDKSIKLWTLHRQKFLYSLTQHINWVRCASGDNGWDHCRFSPDGRLIVSASDDKTVKLWDKNSREVIHSFCEHGGYVNFVDFHPNGTCIASAGTDSSVRLWDIRTHRLLQHYRGEMNLCTVASFDHVISGERLCFLISEGVLCSVHSSCVNSLSFHPSGDFLMTASSDSTLKILDLLQGRLLYTLHSHQGAASCVSFSPSGDRCASGGSDHQGEGPGRQLEEKQEEVGVLMMSCVLLQVMLWRTSVASANHSPGQTTLLQEAFCASEQRSTVEGRLESSSLRCAEGRLSVSESSSRQSTGEDGAVDEELSSESGSQQETEAQMDRALQHIVAQLAALTQAVRILEQRLSLTEEQLEECLEKQTQTRRLIRAGVTHPSASAVTACAGPAHSPFIASCQSAIRRCRAIVSRASIPDLTALSCSSDDGRDLYGFRRGRAFSPRLR</sequence>
<gene>
    <name evidence="9" type="ORF">DNTS_018572</name>
</gene>
<dbReference type="InterPro" id="IPR001680">
    <property type="entry name" value="WD40_rpt"/>
</dbReference>
<keyword evidence="10" id="KW-1185">Reference proteome</keyword>
<organism evidence="9 10">
    <name type="scientific">Danionella cerebrum</name>
    <dbReference type="NCBI Taxonomy" id="2873325"/>
    <lineage>
        <taxon>Eukaryota</taxon>
        <taxon>Metazoa</taxon>
        <taxon>Chordata</taxon>
        <taxon>Craniata</taxon>
        <taxon>Vertebrata</taxon>
        <taxon>Euteleostomi</taxon>
        <taxon>Actinopterygii</taxon>
        <taxon>Neopterygii</taxon>
        <taxon>Teleostei</taxon>
        <taxon>Ostariophysi</taxon>
        <taxon>Cypriniformes</taxon>
        <taxon>Danionidae</taxon>
        <taxon>Danioninae</taxon>
        <taxon>Danionella</taxon>
    </lineage>
</organism>
<dbReference type="SMART" id="SM00320">
    <property type="entry name" value="WD40"/>
    <property type="match status" value="7"/>
</dbReference>
<dbReference type="Gene3D" id="2.130.10.10">
    <property type="entry name" value="YVTN repeat-like/Quinoprotein amine dehydrogenase"/>
    <property type="match status" value="3"/>
</dbReference>
<dbReference type="InterPro" id="IPR036322">
    <property type="entry name" value="WD40_repeat_dom_sf"/>
</dbReference>
<evidence type="ECO:0000313" key="10">
    <source>
        <dbReference type="Proteomes" id="UP000316079"/>
    </source>
</evidence>
<dbReference type="PROSITE" id="PS50082">
    <property type="entry name" value="WD_REPEATS_2"/>
    <property type="match status" value="6"/>
</dbReference>
<dbReference type="CDD" id="cd00200">
    <property type="entry name" value="WD40"/>
    <property type="match status" value="1"/>
</dbReference>
<protein>
    <recommendedName>
        <fullName evidence="5">POC1 centriolar protein homolog A</fullName>
    </recommendedName>
</protein>
<evidence type="ECO:0000256" key="4">
    <source>
        <dbReference type="ARBA" id="ARBA00037984"/>
    </source>
</evidence>
<feature type="compositionally biased region" description="Low complexity" evidence="8">
    <location>
        <begin position="430"/>
        <end position="439"/>
    </location>
</feature>
<feature type="compositionally biased region" description="Low complexity" evidence="8">
    <location>
        <begin position="452"/>
        <end position="461"/>
    </location>
</feature>
<dbReference type="GO" id="GO:0036064">
    <property type="term" value="C:ciliary basal body"/>
    <property type="evidence" value="ECO:0007669"/>
    <property type="project" value="TreeGrafter"/>
</dbReference>
<reference evidence="9 10" key="1">
    <citation type="journal article" date="2019" name="Sci. Data">
        <title>Hybrid genome assembly and annotation of Danionella translucida.</title>
        <authorList>
            <person name="Kadobianskyi M."/>
            <person name="Schulze L."/>
            <person name="Schuelke M."/>
            <person name="Judkewitz B."/>
        </authorList>
    </citation>
    <scope>NUCLEOTIDE SEQUENCE [LARGE SCALE GENOMIC DNA]</scope>
    <source>
        <strain evidence="9 10">Bolton</strain>
    </source>
</reference>
<evidence type="ECO:0000256" key="2">
    <source>
        <dbReference type="ARBA" id="ARBA00022737"/>
    </source>
</evidence>
<dbReference type="PANTHER" id="PTHR44019">
    <property type="entry name" value="WD REPEAT-CONTAINING PROTEIN 55"/>
    <property type="match status" value="1"/>
</dbReference>
<dbReference type="SUPFAM" id="SSF50978">
    <property type="entry name" value="WD40 repeat-like"/>
    <property type="match status" value="1"/>
</dbReference>
<keyword evidence="2" id="KW-0677">Repeat</keyword>
<dbReference type="OrthoDB" id="10264588at2759"/>
<dbReference type="Proteomes" id="UP000316079">
    <property type="component" value="Unassembled WGS sequence"/>
</dbReference>
<comment type="similarity">
    <text evidence="4">Belongs to the WD repeat POC1 family.</text>
</comment>
<proteinExistence type="inferred from homology"/>
<evidence type="ECO:0000256" key="7">
    <source>
        <dbReference type="SAM" id="Coils"/>
    </source>
</evidence>
<evidence type="ECO:0000256" key="5">
    <source>
        <dbReference type="ARBA" id="ARBA00039725"/>
    </source>
</evidence>
<dbReference type="EMBL" id="SRMA01026197">
    <property type="protein sequence ID" value="TRY86564.1"/>
    <property type="molecule type" value="Genomic_DNA"/>
</dbReference>
<evidence type="ECO:0000313" key="9">
    <source>
        <dbReference type="EMBL" id="TRY86564.1"/>
    </source>
</evidence>
<dbReference type="AlphaFoldDB" id="A0A553Q9G3"/>
<evidence type="ECO:0000256" key="1">
    <source>
        <dbReference type="ARBA" id="ARBA00022574"/>
    </source>
</evidence>
<evidence type="ECO:0000256" key="6">
    <source>
        <dbReference type="PROSITE-ProRule" id="PRU00221"/>
    </source>
</evidence>
<dbReference type="InterPro" id="IPR019775">
    <property type="entry name" value="WD40_repeat_CS"/>
</dbReference>
<feature type="repeat" description="WD" evidence="6">
    <location>
        <begin position="34"/>
        <end position="67"/>
    </location>
</feature>
<feature type="repeat" description="WD" evidence="6">
    <location>
        <begin position="284"/>
        <end position="325"/>
    </location>
</feature>
<feature type="region of interest" description="Disordered" evidence="8">
    <location>
        <begin position="428"/>
        <end position="463"/>
    </location>
</feature>
<comment type="caution">
    <text evidence="9">The sequence shown here is derived from an EMBL/GenBank/DDBJ whole genome shotgun (WGS) entry which is preliminary data.</text>
</comment>
<keyword evidence="3 7" id="KW-0175">Coiled coil</keyword>
<name>A0A553Q9G3_9TELE</name>
<evidence type="ECO:0000256" key="8">
    <source>
        <dbReference type="SAM" id="MobiDB-lite"/>
    </source>
</evidence>
<feature type="repeat" description="WD" evidence="6">
    <location>
        <begin position="118"/>
        <end position="159"/>
    </location>
</feature>
<feature type="repeat" description="WD" evidence="6">
    <location>
        <begin position="181"/>
        <end position="210"/>
    </location>
</feature>
<dbReference type="InterPro" id="IPR020472">
    <property type="entry name" value="WD40_PAC1"/>
</dbReference>
<dbReference type="PANTHER" id="PTHR44019:SF2">
    <property type="entry name" value="POC1 CENTRIOLAR PROTEIN HOMOLOG A"/>
    <property type="match status" value="1"/>
</dbReference>
<dbReference type="InterPro" id="IPR015943">
    <property type="entry name" value="WD40/YVTN_repeat-like_dom_sf"/>
</dbReference>
<dbReference type="GO" id="GO:0005814">
    <property type="term" value="C:centriole"/>
    <property type="evidence" value="ECO:0007669"/>
    <property type="project" value="TreeGrafter"/>
</dbReference>
<evidence type="ECO:0000256" key="3">
    <source>
        <dbReference type="ARBA" id="ARBA00023054"/>
    </source>
</evidence>
<dbReference type="Pfam" id="PF00400">
    <property type="entry name" value="WD40"/>
    <property type="match status" value="7"/>
</dbReference>
<dbReference type="InterPro" id="IPR050505">
    <property type="entry name" value="WDR55/POC1"/>
</dbReference>
<feature type="coiled-coil region" evidence="7">
    <location>
        <begin position="468"/>
        <end position="502"/>
    </location>
</feature>
<feature type="repeat" description="WD" evidence="6">
    <location>
        <begin position="211"/>
        <end position="252"/>
    </location>
</feature>
<feature type="non-terminal residue" evidence="9">
    <location>
        <position position="1"/>
    </location>
</feature>
<dbReference type="GO" id="GO:0060271">
    <property type="term" value="P:cilium assembly"/>
    <property type="evidence" value="ECO:0007669"/>
    <property type="project" value="TreeGrafter"/>
</dbReference>
<feature type="repeat" description="WD" evidence="6">
    <location>
        <begin position="76"/>
        <end position="107"/>
    </location>
</feature>
<accession>A0A553Q9G3</accession>